<evidence type="ECO:0000256" key="1">
    <source>
        <dbReference type="SAM" id="Phobius"/>
    </source>
</evidence>
<evidence type="ECO:0000313" key="2">
    <source>
        <dbReference type="EMBL" id="MCU7618408.1"/>
    </source>
</evidence>
<dbReference type="RefSeq" id="WP_263003924.1">
    <property type="nucleotide sequence ID" value="NZ_JAOTEM010000004.1"/>
</dbReference>
<feature type="transmembrane region" description="Helical" evidence="1">
    <location>
        <begin position="42"/>
        <end position="60"/>
    </location>
</feature>
<organism evidence="2 3">
    <name type="scientific">Chryseobacterium edaphi</name>
    <dbReference type="NCBI Taxonomy" id="2976532"/>
    <lineage>
        <taxon>Bacteria</taxon>
        <taxon>Pseudomonadati</taxon>
        <taxon>Bacteroidota</taxon>
        <taxon>Flavobacteriia</taxon>
        <taxon>Flavobacteriales</taxon>
        <taxon>Weeksellaceae</taxon>
        <taxon>Chryseobacterium group</taxon>
        <taxon>Chryseobacterium</taxon>
    </lineage>
</organism>
<gene>
    <name evidence="2" type="ORF">NZ698_14505</name>
</gene>
<keyword evidence="1" id="KW-0812">Transmembrane</keyword>
<keyword evidence="3" id="KW-1185">Reference proteome</keyword>
<accession>A0ABT2W865</accession>
<protein>
    <submittedName>
        <fullName evidence="2">DUF6526 family protein</fullName>
    </submittedName>
</protein>
<dbReference type="Proteomes" id="UP001208649">
    <property type="component" value="Unassembled WGS sequence"/>
</dbReference>
<dbReference type="Pfam" id="PF20136">
    <property type="entry name" value="DUF6526"/>
    <property type="match status" value="1"/>
</dbReference>
<comment type="caution">
    <text evidence="2">The sequence shown here is derived from an EMBL/GenBank/DDBJ whole genome shotgun (WGS) entry which is preliminary data.</text>
</comment>
<keyword evidence="1" id="KW-1133">Transmembrane helix</keyword>
<evidence type="ECO:0000313" key="3">
    <source>
        <dbReference type="Proteomes" id="UP001208649"/>
    </source>
</evidence>
<dbReference type="InterPro" id="IPR045385">
    <property type="entry name" value="DUF6526"/>
</dbReference>
<dbReference type="EMBL" id="JAOTEM010000004">
    <property type="protein sequence ID" value="MCU7618408.1"/>
    <property type="molecule type" value="Genomic_DNA"/>
</dbReference>
<reference evidence="3" key="1">
    <citation type="submission" date="2023-07" db="EMBL/GenBank/DDBJ databases">
        <title>Chryseobacterium sp. strain PBS4-4 Genome sequencing and assembly.</title>
        <authorList>
            <person name="Jung Y."/>
        </authorList>
    </citation>
    <scope>NUCLEOTIDE SEQUENCE [LARGE SCALE GENOMIC DNA]</scope>
    <source>
        <strain evidence="3">PBS4-4</strain>
    </source>
</reference>
<proteinExistence type="predicted"/>
<keyword evidence="1" id="KW-0472">Membrane</keyword>
<sequence length="145" mass="17689">MKTQNYSNHRKFYPPHHFVYLPILFILEGYGIYKIWDDAEHQLIWILFSLIIFLILYLAFMTRQHYALGLQNRLVKLEFRQRYFEIFNKRSDEVCEKLNFGQIAALRFAYDDEFKELLYKALNENISGDEIKKSIKNWRPDNDRI</sequence>
<feature type="transmembrane region" description="Helical" evidence="1">
    <location>
        <begin position="18"/>
        <end position="36"/>
    </location>
</feature>
<name>A0ABT2W865_9FLAO</name>